<dbReference type="PANTHER" id="PTHR11062:SF281">
    <property type="entry name" value="EXOSTOSIN-LIKE 2"/>
    <property type="match status" value="1"/>
</dbReference>
<comment type="similarity">
    <text evidence="1">Belongs to the glycosyltransferase 47 family.</text>
</comment>
<keyword evidence="5" id="KW-1185">Reference proteome</keyword>
<dbReference type="EnsemblProtists" id="EOD24032">
    <property type="protein sequence ID" value="EOD24032"/>
    <property type="gene ID" value="EMIHUDRAFT_207083"/>
</dbReference>
<reference evidence="5" key="1">
    <citation type="journal article" date="2013" name="Nature">
        <title>Pan genome of the phytoplankton Emiliania underpins its global distribution.</title>
        <authorList>
            <person name="Read B.A."/>
            <person name="Kegel J."/>
            <person name="Klute M.J."/>
            <person name="Kuo A."/>
            <person name="Lefebvre S.C."/>
            <person name="Maumus F."/>
            <person name="Mayer C."/>
            <person name="Miller J."/>
            <person name="Monier A."/>
            <person name="Salamov A."/>
            <person name="Young J."/>
            <person name="Aguilar M."/>
            <person name="Claverie J.M."/>
            <person name="Frickenhaus S."/>
            <person name="Gonzalez K."/>
            <person name="Herman E.K."/>
            <person name="Lin Y.C."/>
            <person name="Napier J."/>
            <person name="Ogata H."/>
            <person name="Sarno A.F."/>
            <person name="Shmutz J."/>
            <person name="Schroeder D."/>
            <person name="de Vargas C."/>
            <person name="Verret F."/>
            <person name="von Dassow P."/>
            <person name="Valentin K."/>
            <person name="Van de Peer Y."/>
            <person name="Wheeler G."/>
            <person name="Dacks J.B."/>
            <person name="Delwiche C.F."/>
            <person name="Dyhrman S.T."/>
            <person name="Glockner G."/>
            <person name="John U."/>
            <person name="Richards T."/>
            <person name="Worden A.Z."/>
            <person name="Zhang X."/>
            <person name="Grigoriev I.V."/>
            <person name="Allen A.E."/>
            <person name="Bidle K."/>
            <person name="Borodovsky M."/>
            <person name="Bowler C."/>
            <person name="Brownlee C."/>
            <person name="Cock J.M."/>
            <person name="Elias M."/>
            <person name="Gladyshev V.N."/>
            <person name="Groth M."/>
            <person name="Guda C."/>
            <person name="Hadaegh A."/>
            <person name="Iglesias-Rodriguez M.D."/>
            <person name="Jenkins J."/>
            <person name="Jones B.M."/>
            <person name="Lawson T."/>
            <person name="Leese F."/>
            <person name="Lindquist E."/>
            <person name="Lobanov A."/>
            <person name="Lomsadze A."/>
            <person name="Malik S.B."/>
            <person name="Marsh M.E."/>
            <person name="Mackinder L."/>
            <person name="Mock T."/>
            <person name="Mueller-Roeber B."/>
            <person name="Pagarete A."/>
            <person name="Parker M."/>
            <person name="Probert I."/>
            <person name="Quesneville H."/>
            <person name="Raines C."/>
            <person name="Rensing S.A."/>
            <person name="Riano-Pachon D.M."/>
            <person name="Richier S."/>
            <person name="Rokitta S."/>
            <person name="Shiraiwa Y."/>
            <person name="Soanes D.M."/>
            <person name="van der Giezen M."/>
            <person name="Wahlund T.M."/>
            <person name="Williams B."/>
            <person name="Wilson W."/>
            <person name="Wolfe G."/>
            <person name="Wurch L.L."/>
        </authorList>
    </citation>
    <scope>NUCLEOTIDE SEQUENCE</scope>
</reference>
<dbReference type="GO" id="GO:0016757">
    <property type="term" value="F:glycosyltransferase activity"/>
    <property type="evidence" value="ECO:0007669"/>
    <property type="project" value="InterPro"/>
</dbReference>
<dbReference type="STRING" id="2903.R1CN72"/>
<proteinExistence type="inferred from homology"/>
<dbReference type="PaxDb" id="2903-EOD24032"/>
<feature type="region of interest" description="Disordered" evidence="2">
    <location>
        <begin position="186"/>
        <end position="218"/>
    </location>
</feature>
<evidence type="ECO:0000313" key="4">
    <source>
        <dbReference type="EnsemblProtists" id="EOD24032"/>
    </source>
</evidence>
<dbReference type="PANTHER" id="PTHR11062">
    <property type="entry name" value="EXOSTOSIN HEPARAN SULFATE GLYCOSYLTRANSFERASE -RELATED"/>
    <property type="match status" value="1"/>
</dbReference>
<dbReference type="AlphaFoldDB" id="A0A0D3JKJ7"/>
<evidence type="ECO:0000259" key="3">
    <source>
        <dbReference type="Pfam" id="PF03016"/>
    </source>
</evidence>
<dbReference type="Pfam" id="PF03016">
    <property type="entry name" value="Exostosin_GT47"/>
    <property type="match status" value="1"/>
</dbReference>
<name>A0A0D3JKJ7_EMIH1</name>
<organism evidence="4 5">
    <name type="scientific">Emiliania huxleyi (strain CCMP1516)</name>
    <dbReference type="NCBI Taxonomy" id="280463"/>
    <lineage>
        <taxon>Eukaryota</taxon>
        <taxon>Haptista</taxon>
        <taxon>Haptophyta</taxon>
        <taxon>Prymnesiophyceae</taxon>
        <taxon>Isochrysidales</taxon>
        <taxon>Noelaerhabdaceae</taxon>
        <taxon>Emiliania</taxon>
    </lineage>
</organism>
<dbReference type="KEGG" id="ehx:EMIHUDRAFT_207083"/>
<dbReference type="InterPro" id="IPR004263">
    <property type="entry name" value="Exostosin"/>
</dbReference>
<evidence type="ECO:0000256" key="1">
    <source>
        <dbReference type="ARBA" id="ARBA00010271"/>
    </source>
</evidence>
<sequence>MQSACDEAANLIRGDVATQALARQLVRRRVHLNATACRRARSIVTNHSGRMILTAYGRGCSPRPKKPSELAFVQVSTLFLDDVVPRLQVGAASGCGIPPEEKRDLDVHCPPVRSVRQQLSQGAIDWHQRLARAPPREHRRRNCPGCLGDPAACCSGNGVCLLDICACYEGFGGLDCAHPAPLESIPKPSLSSPESASSTAVPGRHEHEELSPLPTPAAPPRRGVSIFVYSVPPELGQLVKSLQDENIFHLYSTEDHFLERLLRSGSRTLDPEQADLFYVPTLSYHVMRSRCPRALVRLLQHWVRTAYPYWNRSGGRDHVFFLTHDTGGCALGEADGRGDLGSQEAIERELRRGRWCFSPHKDIVLADWFGQRKANGANAAPAPAPMGRGERGYSQGVRQRLYELYGSGPATHGIAIHKHGVNQSAWLDAKFCLASSGVGWGLRTAAMAMLGCLPLIFQPFVMQPLEDLLPSYPNFSLRVDRLQLASDLPALLAAVGPGQVSAMRVALRAAGQALSWAPGGLAFDYTIAALCFRAIELHGSLKSGGAECAPRGLPLEPRPQLPSWFPPAVVETTVVLRRERAAAMRELRARASMRAAPREVAQFRTPRPEDLTEVAVLAFRNLQPPAGARRGFCGVTSYGRSCRRHRSGAMGLFERPGTELELDTAVAPPRNLQGCIAACRKCRHCRFVSFSATPGFAECSWYASCAQLQDPPLLAPDYVTVAVPS</sequence>
<dbReference type="HOGENOM" id="CLU_381945_0_0_1"/>
<evidence type="ECO:0000256" key="2">
    <source>
        <dbReference type="SAM" id="MobiDB-lite"/>
    </source>
</evidence>
<reference evidence="4" key="2">
    <citation type="submission" date="2024-10" db="UniProtKB">
        <authorList>
            <consortium name="EnsemblProtists"/>
        </authorList>
    </citation>
    <scope>IDENTIFICATION</scope>
</reference>
<accession>A0A0D3JKJ7</accession>
<dbReference type="GeneID" id="17269578"/>
<dbReference type="Proteomes" id="UP000013827">
    <property type="component" value="Unassembled WGS sequence"/>
</dbReference>
<feature type="compositionally biased region" description="Low complexity" evidence="2">
    <location>
        <begin position="186"/>
        <end position="198"/>
    </location>
</feature>
<evidence type="ECO:0000313" key="5">
    <source>
        <dbReference type="Proteomes" id="UP000013827"/>
    </source>
</evidence>
<dbReference type="RefSeq" id="XP_005776461.1">
    <property type="nucleotide sequence ID" value="XM_005776404.1"/>
</dbReference>
<protein>
    <recommendedName>
        <fullName evidence="3">Exostosin GT47 domain-containing protein</fullName>
    </recommendedName>
</protein>
<dbReference type="eggNOG" id="KOG1021">
    <property type="taxonomic scope" value="Eukaryota"/>
</dbReference>
<feature type="domain" description="Exostosin GT47" evidence="3">
    <location>
        <begin position="222"/>
        <end position="492"/>
    </location>
</feature>
<dbReference type="InterPro" id="IPR040911">
    <property type="entry name" value="Exostosin_GT47"/>
</dbReference>